<evidence type="ECO:0000256" key="4">
    <source>
        <dbReference type="ARBA" id="ARBA00023136"/>
    </source>
</evidence>
<dbReference type="Proteomes" id="UP000076404">
    <property type="component" value="Chromosome"/>
</dbReference>
<keyword evidence="2 5" id="KW-0812">Transmembrane</keyword>
<feature type="transmembrane region" description="Helical" evidence="5">
    <location>
        <begin position="246"/>
        <end position="263"/>
    </location>
</feature>
<dbReference type="EMBL" id="CP011454">
    <property type="protein sequence ID" value="AMW04927.1"/>
    <property type="molecule type" value="Genomic_DNA"/>
</dbReference>
<feature type="transmembrane region" description="Helical" evidence="5">
    <location>
        <begin position="157"/>
        <end position="178"/>
    </location>
</feature>
<dbReference type="InterPro" id="IPR005372">
    <property type="entry name" value="UPF0182"/>
</dbReference>
<dbReference type="OrthoDB" id="9763654at2"/>
<dbReference type="eggNOG" id="COG1615">
    <property type="taxonomic scope" value="Bacteria"/>
</dbReference>
<reference evidence="6 7" key="2">
    <citation type="journal article" date="2016" name="Environ. Microbiol. Rep.">
        <title>Metagenomic evidence for the presence of phototrophic Gemmatimonadetes bacteria in diverse environments.</title>
        <authorList>
            <person name="Zeng Y."/>
            <person name="Baumbach J."/>
            <person name="Barbosa E.G."/>
            <person name="Azevedo V."/>
            <person name="Zhang C."/>
            <person name="Koblizek M."/>
        </authorList>
    </citation>
    <scope>NUCLEOTIDE SEQUENCE [LARGE SCALE GENOMIC DNA]</scope>
    <source>
        <strain evidence="6 7">AP64</strain>
    </source>
</reference>
<dbReference type="PANTHER" id="PTHR39344:SF1">
    <property type="entry name" value="UPF0182 PROTEIN SLL1060"/>
    <property type="match status" value="1"/>
</dbReference>
<dbReference type="KEGG" id="gph:GEMMAAP_08930"/>
<feature type="transmembrane region" description="Helical" evidence="5">
    <location>
        <begin position="199"/>
        <end position="216"/>
    </location>
</feature>
<dbReference type="GO" id="GO:0005576">
    <property type="term" value="C:extracellular region"/>
    <property type="evidence" value="ECO:0007669"/>
    <property type="project" value="TreeGrafter"/>
</dbReference>
<protein>
    <submittedName>
        <fullName evidence="6">Uncharacterized protein</fullName>
    </submittedName>
</protein>
<evidence type="ECO:0000256" key="2">
    <source>
        <dbReference type="ARBA" id="ARBA00022692"/>
    </source>
</evidence>
<feature type="transmembrane region" description="Helical" evidence="5">
    <location>
        <begin position="50"/>
        <end position="69"/>
    </location>
</feature>
<keyword evidence="4 5" id="KW-0472">Membrane</keyword>
<evidence type="ECO:0000313" key="6">
    <source>
        <dbReference type="EMBL" id="AMW04927.1"/>
    </source>
</evidence>
<dbReference type="AlphaFoldDB" id="A0A143BIQ5"/>
<sequence length="848" mass="90225">MGARAWLLIGAAIAAVLLLVGRTATALVVDHAWFASIGAPALFWEQVVDTLLLQGGAWVAGSLFAFANLHAVRQTIHAVAIPSRVANIELTAMVPGKRLLSVTIVLALLVGAVLAVPLTNWETLALVRHGLPFGEIEGIFDRDLGHYVYWLPFEETLYVWSLVNVVSLTAMVLVLYALTRSLRLEGRRLAASNHVRRHLSVLGALVLLLLAWSYRLDGFDLLLQGSGPDGLFLRVDHRVTLRMDAVLSYGSAIAALIILRTGWAGHLRAAFVTLTIVLVAAVGLRHVVPAVLARGDLLGDPARRDGDYVAARALYSRRAFDVDAIRLVAADTGVAAPVPTRTATLPQRTSLWDALTLAQGLGEAASGAPRPGVAQGSTAAPSLVDAAAPGWAMINGRLSALRVLRPLSDVEPWKLSVVDATHPVVRDSTVAPWGTADEDARGPWPLVGPGVQGARLLDAADAPEVQGAMLDTPQARLAHAWAMRDLALLKADSVSGAPLLVTHRDVRERIRRLAPVFVQGAHVYPVRDGDRLYWILHLYSASDRYPLSQRWQVAGGIYSYFKRAATAVVDAGTGRVRLVAAPRPDALARTWMARVPAVYSPASALPLSLLAAIPPATDGAIAQLRTFARFGSRADGSQQRHFPDSALAGGEPAPFLVEQGATTRLAWSVALLSANDDVAGVATVTGGADQMVWWSPAAAGGQRWPTLLERLRAFSDSAQPAPADSGRREARVRLGRAEPLVTSRGLLLVQTVQLTRGDGRLVLARVLVTDGVAVGAGATLADALTMLGERVSGGLLPGSPAPVVDWEGTDDVAARWYDAMRHAMKQGNWSAFGAAFDSLGRALGRPPQ</sequence>
<gene>
    <name evidence="6" type="ORF">GEMMAAP_08930</name>
</gene>
<dbReference type="STRING" id="1379270.GEMMAAP_08930"/>
<organism evidence="6 7">
    <name type="scientific">Gemmatimonas phototrophica</name>
    <dbReference type="NCBI Taxonomy" id="1379270"/>
    <lineage>
        <taxon>Bacteria</taxon>
        <taxon>Pseudomonadati</taxon>
        <taxon>Gemmatimonadota</taxon>
        <taxon>Gemmatimonadia</taxon>
        <taxon>Gemmatimonadales</taxon>
        <taxon>Gemmatimonadaceae</taxon>
        <taxon>Gemmatimonas</taxon>
    </lineage>
</organism>
<reference evidence="6 7" key="1">
    <citation type="journal article" date="2014" name="Proc. Natl. Acad. Sci. U.S.A.">
        <title>Functional type 2 photosynthetic reaction centers found in the rare bacterial phylum Gemmatimonadetes.</title>
        <authorList>
            <person name="Zeng Y."/>
            <person name="Feng F."/>
            <person name="Medova H."/>
            <person name="Dean J."/>
            <person name="Koblizek M."/>
        </authorList>
    </citation>
    <scope>NUCLEOTIDE SEQUENCE [LARGE SCALE GENOMIC DNA]</scope>
    <source>
        <strain evidence="6 7">AP64</strain>
    </source>
</reference>
<accession>A0A143BIQ5</accession>
<feature type="transmembrane region" description="Helical" evidence="5">
    <location>
        <begin position="99"/>
        <end position="118"/>
    </location>
</feature>
<proteinExistence type="predicted"/>
<keyword evidence="3 5" id="KW-1133">Transmembrane helix</keyword>
<evidence type="ECO:0000313" key="7">
    <source>
        <dbReference type="Proteomes" id="UP000076404"/>
    </source>
</evidence>
<name>A0A143BIQ5_9BACT</name>
<dbReference type="PANTHER" id="PTHR39344">
    <property type="entry name" value="UPF0182 PROTEIN SLL1060"/>
    <property type="match status" value="1"/>
</dbReference>
<keyword evidence="7" id="KW-1185">Reference proteome</keyword>
<keyword evidence="1" id="KW-1003">Cell membrane</keyword>
<dbReference type="GO" id="GO:0016020">
    <property type="term" value="C:membrane"/>
    <property type="evidence" value="ECO:0007669"/>
    <property type="project" value="InterPro"/>
</dbReference>
<dbReference type="RefSeq" id="WP_026850810.1">
    <property type="nucleotide sequence ID" value="NZ_CP011454.1"/>
</dbReference>
<dbReference type="Pfam" id="PF03699">
    <property type="entry name" value="UPF0182"/>
    <property type="match status" value="2"/>
</dbReference>
<evidence type="ECO:0000256" key="5">
    <source>
        <dbReference type="SAM" id="Phobius"/>
    </source>
</evidence>
<evidence type="ECO:0000256" key="1">
    <source>
        <dbReference type="ARBA" id="ARBA00022475"/>
    </source>
</evidence>
<evidence type="ECO:0000256" key="3">
    <source>
        <dbReference type="ARBA" id="ARBA00022989"/>
    </source>
</evidence>
<feature type="transmembrane region" description="Helical" evidence="5">
    <location>
        <begin position="270"/>
        <end position="288"/>
    </location>
</feature>